<dbReference type="Pfam" id="PF13638">
    <property type="entry name" value="PIN_4"/>
    <property type="match status" value="1"/>
</dbReference>
<sequence>MRRACLLDTSVLLHDPAALFRFAEQDIYLPLAVLHGLDAARHGNSEEARNALQAARFLDERLAGVDPASLDRGLPLGDGLGRLYFLDEAQTTRPPSAEARNTAVLAAARQLVHTHPDVRVTLVARDINLRIQARVLGLAAIDHQGEGPVDDPDLLPSGVVTLPPDTEPQAYCDSQQPAPPVNSFVVDATRSWRVVGERLGEHRLVPVADRSADGESVWGIHPRNRQQNLALELLMDPEVDIVTLLGPAGTGKTLLTLAAGLAQTLETQRYEEILMTRATVAIGEDIGYLPGTEEEKMTPWMGALMDNLEILAAPGGGSGSAGSSRWGQAASQDLLQSRIRVRSLNFMRGRTLLNRFMVLDEAQNLTPQQMRTLITRAGPGTKIVCLGNLGQIDTPLLTPSTSGLTYLIRRFADWPHGGHLTLTRGERSRLAAHASDVL</sequence>
<dbReference type="Proteomes" id="UP001556709">
    <property type="component" value="Unassembled WGS sequence"/>
</dbReference>
<name>A0ABV3TDQ8_9GAMM</name>
<keyword evidence="3" id="KW-0067">ATP-binding</keyword>
<reference evidence="6 7" key="1">
    <citation type="submission" date="2024-02" db="EMBL/GenBank/DDBJ databases">
        <title>New especies of Spiribacter isolated from saline water.</title>
        <authorList>
            <person name="Leon M.J."/>
            <person name="De La Haba R."/>
            <person name="Sanchez-Porro C."/>
            <person name="Ventosa A."/>
        </authorList>
    </citation>
    <scope>NUCLEOTIDE SEQUENCE [LARGE SCALE GENOMIC DNA]</scope>
    <source>
        <strain evidence="7">ag22IC6-390</strain>
    </source>
</reference>
<dbReference type="InterPro" id="IPR002716">
    <property type="entry name" value="PIN_dom"/>
</dbReference>
<protein>
    <submittedName>
        <fullName evidence="6">PhoH family protein</fullName>
    </submittedName>
</protein>
<dbReference type="InterPro" id="IPR003714">
    <property type="entry name" value="PhoH"/>
</dbReference>
<feature type="domain" description="PIN" evidence="5">
    <location>
        <begin position="6"/>
        <end position="143"/>
    </location>
</feature>
<comment type="similarity">
    <text evidence="1">Belongs to the PhoH family.</text>
</comment>
<evidence type="ECO:0000256" key="2">
    <source>
        <dbReference type="ARBA" id="ARBA00022741"/>
    </source>
</evidence>
<dbReference type="InterPro" id="IPR051451">
    <property type="entry name" value="PhoH2-like"/>
</dbReference>
<dbReference type="Gene3D" id="3.40.50.300">
    <property type="entry name" value="P-loop containing nucleotide triphosphate hydrolases"/>
    <property type="match status" value="1"/>
</dbReference>
<dbReference type="EMBL" id="JBAKFM010000002">
    <property type="protein sequence ID" value="MEX0468826.1"/>
    <property type="molecule type" value="Genomic_DNA"/>
</dbReference>
<evidence type="ECO:0000313" key="6">
    <source>
        <dbReference type="EMBL" id="MEX0468826.1"/>
    </source>
</evidence>
<dbReference type="CDD" id="cd09883">
    <property type="entry name" value="PIN_VapC_PhoHL-ATPase"/>
    <property type="match status" value="1"/>
</dbReference>
<dbReference type="PANTHER" id="PTHR30473:SF2">
    <property type="entry name" value="PIN DOMAIN-CONTAINING PROTEIN"/>
    <property type="match status" value="1"/>
</dbReference>
<dbReference type="PANTHER" id="PTHR30473">
    <property type="entry name" value="PROTEIN PHOH"/>
    <property type="match status" value="1"/>
</dbReference>
<dbReference type="Pfam" id="PF02562">
    <property type="entry name" value="PhoH"/>
    <property type="match status" value="1"/>
</dbReference>
<organism evidence="6 7">
    <name type="scientific">Spiribacter pallidus</name>
    <dbReference type="NCBI Taxonomy" id="1987936"/>
    <lineage>
        <taxon>Bacteria</taxon>
        <taxon>Pseudomonadati</taxon>
        <taxon>Pseudomonadota</taxon>
        <taxon>Gammaproteobacteria</taxon>
        <taxon>Chromatiales</taxon>
        <taxon>Ectothiorhodospiraceae</taxon>
        <taxon>Spiribacter</taxon>
    </lineage>
</organism>
<dbReference type="Gene3D" id="3.40.50.1010">
    <property type="entry name" value="5'-nuclease"/>
    <property type="match status" value="1"/>
</dbReference>
<keyword evidence="2" id="KW-0547">Nucleotide-binding</keyword>
<accession>A0ABV3TDQ8</accession>
<evidence type="ECO:0000256" key="1">
    <source>
        <dbReference type="ARBA" id="ARBA00010393"/>
    </source>
</evidence>
<dbReference type="RefSeq" id="WP_367958957.1">
    <property type="nucleotide sequence ID" value="NZ_JBAKFK010000002.1"/>
</dbReference>
<gene>
    <name evidence="6" type="ORF">V6X73_03655</name>
</gene>
<dbReference type="SUPFAM" id="SSF52540">
    <property type="entry name" value="P-loop containing nucleoside triphosphate hydrolases"/>
    <property type="match status" value="1"/>
</dbReference>
<feature type="domain" description="PhoH-like protein" evidence="4">
    <location>
        <begin position="220"/>
        <end position="424"/>
    </location>
</feature>
<proteinExistence type="inferred from homology"/>
<keyword evidence="7" id="KW-1185">Reference proteome</keyword>
<comment type="caution">
    <text evidence="6">The sequence shown here is derived from an EMBL/GenBank/DDBJ whole genome shotgun (WGS) entry which is preliminary data.</text>
</comment>
<evidence type="ECO:0000259" key="4">
    <source>
        <dbReference type="Pfam" id="PF02562"/>
    </source>
</evidence>
<evidence type="ECO:0000256" key="3">
    <source>
        <dbReference type="ARBA" id="ARBA00022840"/>
    </source>
</evidence>
<evidence type="ECO:0000313" key="7">
    <source>
        <dbReference type="Proteomes" id="UP001556709"/>
    </source>
</evidence>
<dbReference type="InterPro" id="IPR027417">
    <property type="entry name" value="P-loop_NTPase"/>
</dbReference>
<evidence type="ECO:0000259" key="5">
    <source>
        <dbReference type="Pfam" id="PF13638"/>
    </source>
</evidence>